<reference evidence="2 3" key="1">
    <citation type="submission" date="2016-03" db="EMBL/GenBank/DDBJ databases">
        <title>Cyphomyrmex costatus WGS genome.</title>
        <authorList>
            <person name="Nygaard S."/>
            <person name="Hu H."/>
            <person name="Boomsma J."/>
            <person name="Zhang G."/>
        </authorList>
    </citation>
    <scope>NUCLEOTIDE SEQUENCE [LARGE SCALE GENOMIC DNA]</scope>
    <source>
        <strain evidence="2">MS0001</strain>
        <tissue evidence="2">Whole body</tissue>
    </source>
</reference>
<feature type="compositionally biased region" description="Basic and acidic residues" evidence="1">
    <location>
        <begin position="30"/>
        <end position="49"/>
    </location>
</feature>
<dbReference type="Proteomes" id="UP000078542">
    <property type="component" value="Unassembled WGS sequence"/>
</dbReference>
<dbReference type="AlphaFoldDB" id="A0A195CSI1"/>
<evidence type="ECO:0000313" key="3">
    <source>
        <dbReference type="Proteomes" id="UP000078542"/>
    </source>
</evidence>
<feature type="region of interest" description="Disordered" evidence="1">
    <location>
        <begin position="1"/>
        <end position="94"/>
    </location>
</feature>
<evidence type="ECO:0000256" key="1">
    <source>
        <dbReference type="SAM" id="MobiDB-lite"/>
    </source>
</evidence>
<organism evidence="2 3">
    <name type="scientific">Cyphomyrmex costatus</name>
    <dbReference type="NCBI Taxonomy" id="456900"/>
    <lineage>
        <taxon>Eukaryota</taxon>
        <taxon>Metazoa</taxon>
        <taxon>Ecdysozoa</taxon>
        <taxon>Arthropoda</taxon>
        <taxon>Hexapoda</taxon>
        <taxon>Insecta</taxon>
        <taxon>Pterygota</taxon>
        <taxon>Neoptera</taxon>
        <taxon>Endopterygota</taxon>
        <taxon>Hymenoptera</taxon>
        <taxon>Apocrita</taxon>
        <taxon>Aculeata</taxon>
        <taxon>Formicoidea</taxon>
        <taxon>Formicidae</taxon>
        <taxon>Myrmicinae</taxon>
        <taxon>Cyphomyrmex</taxon>
    </lineage>
</organism>
<feature type="region of interest" description="Disordered" evidence="1">
    <location>
        <begin position="313"/>
        <end position="350"/>
    </location>
</feature>
<evidence type="ECO:0000313" key="2">
    <source>
        <dbReference type="EMBL" id="KYN03482.1"/>
    </source>
</evidence>
<dbReference type="EMBL" id="KQ977329">
    <property type="protein sequence ID" value="KYN03482.1"/>
    <property type="molecule type" value="Genomic_DNA"/>
</dbReference>
<keyword evidence="3" id="KW-1185">Reference proteome</keyword>
<feature type="region of interest" description="Disordered" evidence="1">
    <location>
        <begin position="203"/>
        <end position="266"/>
    </location>
</feature>
<proteinExistence type="predicted"/>
<accession>A0A195CSI1</accession>
<sequence>MTHRPHGVASRSWRQSERVPDEGMCAPAAARRDARRDSFEETLSREDHSSLGPSLRRVASRRVASGPAIEWQRDGGGRGHGFGRVASKRKDRGRYGECGRASETLWVQGGGRSDGRVPAGGRAENGGWKSLARSLVRFPPPSPPPAHAVDPGSAIIANPALLRDPQGRCRPCQTTAERHARTALATGSCHSWIVRENVAARSGIANHGETETAGETGEGEASEKEKRGERGKEKEGERERERERDRRSRACMHTRGHCDGGGGGGGGDGWAVLRRGRWRKAIKRFCCGPRFFPSSALSSRLSTSPAHRLSLLPRRPRYAAKRALERKPGSLSPPLPESARRYPSNRGHHF</sequence>
<protein>
    <submittedName>
        <fullName evidence="2">Uncharacterized protein</fullName>
    </submittedName>
</protein>
<feature type="compositionally biased region" description="Basic and acidic residues" evidence="1">
    <location>
        <begin position="221"/>
        <end position="248"/>
    </location>
</feature>
<gene>
    <name evidence="2" type="ORF">ALC62_05609</name>
</gene>
<name>A0A195CSI1_9HYME</name>